<evidence type="ECO:0000256" key="3">
    <source>
        <dbReference type="ARBA" id="ARBA00022989"/>
    </source>
</evidence>
<evidence type="ECO:0000256" key="4">
    <source>
        <dbReference type="ARBA" id="ARBA00023136"/>
    </source>
</evidence>
<dbReference type="OrthoDB" id="434519at2759"/>
<feature type="transmembrane region" description="Helical" evidence="6">
    <location>
        <begin position="6"/>
        <end position="23"/>
    </location>
</feature>
<evidence type="ECO:0008006" key="9">
    <source>
        <dbReference type="Google" id="ProtNLM"/>
    </source>
</evidence>
<dbReference type="GO" id="GO:0016567">
    <property type="term" value="P:protein ubiquitination"/>
    <property type="evidence" value="ECO:0007669"/>
    <property type="project" value="TreeGrafter"/>
</dbReference>
<evidence type="ECO:0000256" key="2">
    <source>
        <dbReference type="ARBA" id="ARBA00022692"/>
    </source>
</evidence>
<evidence type="ECO:0000313" key="7">
    <source>
        <dbReference type="EMBL" id="EGD79068.1"/>
    </source>
</evidence>
<name>F2TZP4_SALR5</name>
<evidence type="ECO:0000313" key="8">
    <source>
        <dbReference type="Proteomes" id="UP000007799"/>
    </source>
</evidence>
<dbReference type="PANTHER" id="PTHR14255">
    <property type="entry name" value="CEREBLON"/>
    <property type="match status" value="1"/>
</dbReference>
<feature type="transmembrane region" description="Helical" evidence="6">
    <location>
        <begin position="509"/>
        <end position="528"/>
    </location>
</feature>
<sequence>MAPSLLSLATCASLIIMMLLPLVQGTSGNLCKTHNYTCPSGGCPDDCSSPMYLCNRDVDLATNTTDFQCDHVDLFSSTGVGQDVGTLIVLFVFLGMSSAGGIGGGGLIIPILSVITLFPPYYAVPLSSTAIVGASIVQFFFQIRRRHPLPGAQHRRVIDFDTILMLLPLALAGTVVGVIFNTVSPDWLVLVVVIIVLVFTTFKTLVKGRELRRQEQEARALPRRSIVKHGINDPNSVNGEEDSGTTETIDTVGEDAKRDALGSSSDGNAASNGGPDTTAAASQDTKKGGMSRSTSSSSTTSRQRQSQRRSRSSLSGGEVLVVDYSGPADDADDNGAHNRRRNDSDDSMERVEMKGMSSSTADKQRLQEAREKLLKEEAAIPWTPMLITLFELGGVIVFSMIRGGSGTSLAGIMCGDGAYWGVQVSTFCFLLLCTFGGYLYVKRHHERRLAVNYTFVEGDIDYIGGGVAKYLFFALVAGMLAGFLGIGGGMVLAPLLLQFNMHPLVSSATTAYMTLFTSAGSFTQFVILNRVPYDYGIALFLLAAAASVVGQILLHSYVRRTGNSSVIAFILGFVIGLAAIMLLVSGSLQLKAAHDRGESFGFKPLCS</sequence>
<feature type="transmembrane region" description="Helical" evidence="6">
    <location>
        <begin position="535"/>
        <end position="554"/>
    </location>
</feature>
<feature type="transmembrane region" description="Helical" evidence="6">
    <location>
        <begin position="121"/>
        <end position="141"/>
    </location>
</feature>
<dbReference type="STRING" id="946362.F2TZP4"/>
<feature type="compositionally biased region" description="Low complexity" evidence="5">
    <location>
        <begin position="291"/>
        <end position="304"/>
    </location>
</feature>
<proteinExistence type="predicted"/>
<feature type="transmembrane region" description="Helical" evidence="6">
    <location>
        <begin position="566"/>
        <end position="584"/>
    </location>
</feature>
<feature type="transmembrane region" description="Helical" evidence="6">
    <location>
        <begin position="421"/>
        <end position="441"/>
    </location>
</feature>
<feature type="compositionally biased region" description="Low complexity" evidence="5">
    <location>
        <begin position="262"/>
        <end position="274"/>
    </location>
</feature>
<gene>
    <name evidence="7" type="ORF">PTSG_02036</name>
</gene>
<reference evidence="7" key="1">
    <citation type="submission" date="2009-08" db="EMBL/GenBank/DDBJ databases">
        <title>Annotation of Salpingoeca rosetta.</title>
        <authorList>
            <consortium name="The Broad Institute Genome Sequencing Platform"/>
            <person name="Russ C."/>
            <person name="Cuomo C."/>
            <person name="Burger G."/>
            <person name="Gray M.W."/>
            <person name="Holland P.W.H."/>
            <person name="King N."/>
            <person name="Lang F.B.F."/>
            <person name="Roger A.J."/>
            <person name="Ruiz-Trillo I."/>
            <person name="Young S.K."/>
            <person name="Zeng Q."/>
            <person name="Gargeya S."/>
            <person name="Alvarado L."/>
            <person name="Berlin A."/>
            <person name="Chapman S.B."/>
            <person name="Chen Z."/>
            <person name="Freedman E."/>
            <person name="Gellesch M."/>
            <person name="Goldberg J."/>
            <person name="Griggs A."/>
            <person name="Gujja S."/>
            <person name="Heilman E."/>
            <person name="Heiman D."/>
            <person name="Howarth C."/>
            <person name="Mehta T."/>
            <person name="Neiman D."/>
            <person name="Pearson M."/>
            <person name="Roberts A."/>
            <person name="Saif S."/>
            <person name="Shea T."/>
            <person name="Shenoy N."/>
            <person name="Sisk P."/>
            <person name="Stolte C."/>
            <person name="Sykes S."/>
            <person name="White J."/>
            <person name="Yandava C."/>
            <person name="Haas B."/>
            <person name="Nusbaum C."/>
            <person name="Birren B."/>
        </authorList>
    </citation>
    <scope>NUCLEOTIDE SEQUENCE [LARGE SCALE GENOMIC DNA]</scope>
    <source>
        <strain evidence="7">ATCC 50818</strain>
    </source>
</reference>
<dbReference type="InParanoid" id="F2TZP4"/>
<dbReference type="Proteomes" id="UP000007799">
    <property type="component" value="Unassembled WGS sequence"/>
</dbReference>
<feature type="compositionally biased region" description="Basic and acidic residues" evidence="5">
    <location>
        <begin position="341"/>
        <end position="353"/>
    </location>
</feature>
<dbReference type="RefSeq" id="XP_004998024.1">
    <property type="nucleotide sequence ID" value="XM_004997967.1"/>
</dbReference>
<dbReference type="OMA" id="VINRCWP"/>
<feature type="transmembrane region" description="Helical" evidence="6">
    <location>
        <begin position="162"/>
        <end position="181"/>
    </location>
</feature>
<dbReference type="Pfam" id="PF01925">
    <property type="entry name" value="TauE"/>
    <property type="match status" value="2"/>
</dbReference>
<evidence type="ECO:0000256" key="6">
    <source>
        <dbReference type="SAM" id="Phobius"/>
    </source>
</evidence>
<feature type="transmembrane region" description="Helical" evidence="6">
    <location>
        <begin position="470"/>
        <end position="497"/>
    </location>
</feature>
<dbReference type="eggNOG" id="ENOG502S2BA">
    <property type="taxonomic scope" value="Eukaryota"/>
</dbReference>
<dbReference type="KEGG" id="sre:PTSG_02036"/>
<protein>
    <recommendedName>
        <fullName evidence="9">Sulfite exporter TauE/SafE</fullName>
    </recommendedName>
</protein>
<keyword evidence="2 6" id="KW-0812">Transmembrane</keyword>
<feature type="transmembrane region" description="Helical" evidence="6">
    <location>
        <begin position="87"/>
        <end position="115"/>
    </location>
</feature>
<dbReference type="AlphaFoldDB" id="F2TZP4"/>
<keyword evidence="3 6" id="KW-1133">Transmembrane helix</keyword>
<keyword evidence="8" id="KW-1185">Reference proteome</keyword>
<evidence type="ECO:0000256" key="1">
    <source>
        <dbReference type="ARBA" id="ARBA00004141"/>
    </source>
</evidence>
<dbReference type="PANTHER" id="PTHR14255:SF3">
    <property type="entry name" value="SULFITE EXPORTER TAUE_SAFE FAMILY PROTEIN 5-RELATED"/>
    <property type="match status" value="1"/>
</dbReference>
<keyword evidence="4 6" id="KW-0472">Membrane</keyword>
<comment type="subcellular location">
    <subcellularLocation>
        <location evidence="1">Membrane</location>
        <topology evidence="1">Multi-pass membrane protein</topology>
    </subcellularLocation>
</comment>
<accession>F2TZP4</accession>
<evidence type="ECO:0000256" key="5">
    <source>
        <dbReference type="SAM" id="MobiDB-lite"/>
    </source>
</evidence>
<organism evidence="8">
    <name type="scientific">Salpingoeca rosetta (strain ATCC 50818 / BSB-021)</name>
    <dbReference type="NCBI Taxonomy" id="946362"/>
    <lineage>
        <taxon>Eukaryota</taxon>
        <taxon>Choanoflagellata</taxon>
        <taxon>Craspedida</taxon>
        <taxon>Salpingoecidae</taxon>
        <taxon>Salpingoeca</taxon>
    </lineage>
</organism>
<dbReference type="InterPro" id="IPR002781">
    <property type="entry name" value="TM_pro_TauE-like"/>
</dbReference>
<feature type="region of interest" description="Disordered" evidence="5">
    <location>
        <begin position="213"/>
        <end position="364"/>
    </location>
</feature>
<dbReference type="GO" id="GO:0031464">
    <property type="term" value="C:Cul4A-RING E3 ubiquitin ligase complex"/>
    <property type="evidence" value="ECO:0007669"/>
    <property type="project" value="TreeGrafter"/>
</dbReference>
<feature type="transmembrane region" description="Helical" evidence="6">
    <location>
        <begin position="379"/>
        <end position="401"/>
    </location>
</feature>
<feature type="transmembrane region" description="Helical" evidence="6">
    <location>
        <begin position="187"/>
        <end position="206"/>
    </location>
</feature>
<dbReference type="GO" id="GO:0016020">
    <property type="term" value="C:membrane"/>
    <property type="evidence" value="ECO:0007669"/>
    <property type="project" value="UniProtKB-SubCell"/>
</dbReference>
<dbReference type="GeneID" id="16078620"/>
<dbReference type="EMBL" id="GL832957">
    <property type="protein sequence ID" value="EGD79068.1"/>
    <property type="molecule type" value="Genomic_DNA"/>
</dbReference>